<accession>A0ACB9NBZ2</accession>
<sequence length="596" mass="66868">MVEDKVLNFFLVFSLLWLWANAKVELPSDSLKPGDVLNISDKLCSASGNYCMQFDVTDVTYLQIIQTSGSWVIWTANRDQPSLNYSGVLTLDYSGTLKITRQHEEPITLYNSTQGTNISSIATLFDSGNFVLQELYPNGSVKSTLWQSFDYPTDTLVPGMRLGVNGRTGQSWLLVSYESDESPASGAFTLEWEPTSAQLIIRRRGQIYWASGILKNNKFECISEQVQDMYEYNVDNDSFSYTPQNGEYVQYWALYDSGKLADSQKNEIASADQCYGYNTDAGCQTWNIPSCRHDGQTFNTLKGEIKGQYNTTVVPLDTSLRTMSDCEAACWNNCDCVGIYSFSANRIGCISIHGDWEFTSSDDGESFRMIMPKPSEHNGRKKKILVGAVVATILFILCVGIIWLIQKIRKEKRRTMETGRNLRVFSYASVMKATNGFSLDNKLGEGGFGSVYKGKLQMSIEVAIKRLSSFGVLILEIVSNQRNNRFGSLVRHAWELWRDGMGLKLLDPAINVDSFVQDQVLRCIHVALLCLEELAFDRPNMSEILSMLTNENAILSLPQNPAIDIGGRDNVEENETPAIRYTDTRNGLTISNMSAR</sequence>
<evidence type="ECO:0000313" key="2">
    <source>
        <dbReference type="Proteomes" id="UP000828941"/>
    </source>
</evidence>
<protein>
    <submittedName>
        <fullName evidence="1">Uncharacterized protein</fullName>
    </submittedName>
</protein>
<dbReference type="Proteomes" id="UP000828941">
    <property type="component" value="Chromosome 7"/>
</dbReference>
<dbReference type="EMBL" id="CM039432">
    <property type="protein sequence ID" value="KAI4333309.1"/>
    <property type="molecule type" value="Genomic_DNA"/>
</dbReference>
<keyword evidence="2" id="KW-1185">Reference proteome</keyword>
<reference evidence="1 2" key="1">
    <citation type="journal article" date="2022" name="DNA Res.">
        <title>Chromosomal-level genome assembly of the orchid tree Bauhinia variegata (Leguminosae; Cercidoideae) supports the allotetraploid origin hypothesis of Bauhinia.</title>
        <authorList>
            <person name="Zhong Y."/>
            <person name="Chen Y."/>
            <person name="Zheng D."/>
            <person name="Pang J."/>
            <person name="Liu Y."/>
            <person name="Luo S."/>
            <person name="Meng S."/>
            <person name="Qian L."/>
            <person name="Wei D."/>
            <person name="Dai S."/>
            <person name="Zhou R."/>
        </authorList>
    </citation>
    <scope>NUCLEOTIDE SEQUENCE [LARGE SCALE GENOMIC DNA]</scope>
    <source>
        <strain evidence="1">BV-YZ2020</strain>
    </source>
</reference>
<proteinExistence type="predicted"/>
<name>A0ACB9NBZ2_BAUVA</name>
<gene>
    <name evidence="1" type="ORF">L6164_018137</name>
</gene>
<organism evidence="1 2">
    <name type="scientific">Bauhinia variegata</name>
    <name type="common">Purple orchid tree</name>
    <name type="synonym">Phanera variegata</name>
    <dbReference type="NCBI Taxonomy" id="167791"/>
    <lineage>
        <taxon>Eukaryota</taxon>
        <taxon>Viridiplantae</taxon>
        <taxon>Streptophyta</taxon>
        <taxon>Embryophyta</taxon>
        <taxon>Tracheophyta</taxon>
        <taxon>Spermatophyta</taxon>
        <taxon>Magnoliopsida</taxon>
        <taxon>eudicotyledons</taxon>
        <taxon>Gunneridae</taxon>
        <taxon>Pentapetalae</taxon>
        <taxon>rosids</taxon>
        <taxon>fabids</taxon>
        <taxon>Fabales</taxon>
        <taxon>Fabaceae</taxon>
        <taxon>Cercidoideae</taxon>
        <taxon>Cercideae</taxon>
        <taxon>Bauhiniinae</taxon>
        <taxon>Bauhinia</taxon>
    </lineage>
</organism>
<comment type="caution">
    <text evidence="1">The sequence shown here is derived from an EMBL/GenBank/DDBJ whole genome shotgun (WGS) entry which is preliminary data.</text>
</comment>
<evidence type="ECO:0000313" key="1">
    <source>
        <dbReference type="EMBL" id="KAI4333309.1"/>
    </source>
</evidence>